<evidence type="ECO:0000256" key="1">
    <source>
        <dbReference type="SAM" id="MobiDB-lite"/>
    </source>
</evidence>
<dbReference type="GO" id="GO:0005506">
    <property type="term" value="F:iron ion binding"/>
    <property type="evidence" value="ECO:0007669"/>
    <property type="project" value="InterPro"/>
</dbReference>
<sequence length="315" mass="32759">MPEDTKINIALSRRHALTAGLFGGFAAVAGPASARTTTTGATAAGEVCLITPQATQGPYWFDPKLERADITEGRKGLPLRIAIKVLEGATCAPIKDARVDIWHCDALGVYSGYEGQGPTGTTEGETFLRGHQPTGVDGTAHFLTVYPGWYQGRTPHVHVKVFLDKEGTTNVLTCQLFFPDALSEWLYAHAPGYVREGQTRDTLNRTDGIAQGQGWSTFGAISEQADHYAMTVTLGVGRTARSQELGFGPGGPGGPPPGMMGPPPGGMNGPPPGGMRGPPPGGFGPGGPGGEGGPPHQEILTGAERIAAILPRTAS</sequence>
<dbReference type="SUPFAM" id="SSF49482">
    <property type="entry name" value="Aromatic compound dioxygenase"/>
    <property type="match status" value="1"/>
</dbReference>
<name>A0A975C585_9CAUL</name>
<dbReference type="PROSITE" id="PS51318">
    <property type="entry name" value="TAT"/>
    <property type="match status" value="1"/>
</dbReference>
<evidence type="ECO:0000313" key="3">
    <source>
        <dbReference type="Proteomes" id="UP000663918"/>
    </source>
</evidence>
<feature type="region of interest" description="Disordered" evidence="1">
    <location>
        <begin position="242"/>
        <end position="299"/>
    </location>
</feature>
<proteinExistence type="predicted"/>
<accession>A0A975C585</accession>
<dbReference type="PANTHER" id="PTHR34315:SF1">
    <property type="entry name" value="INTRADIOL RING-CLEAVAGE DIOXYGENASES DOMAIN-CONTAINING PROTEIN-RELATED"/>
    <property type="match status" value="1"/>
</dbReference>
<feature type="compositionally biased region" description="Gly residues" evidence="1">
    <location>
        <begin position="283"/>
        <end position="293"/>
    </location>
</feature>
<dbReference type="Gene3D" id="2.60.130.10">
    <property type="entry name" value="Aromatic compound dioxygenase"/>
    <property type="match status" value="1"/>
</dbReference>
<dbReference type="EMBL" id="CP062222">
    <property type="protein sequence ID" value="QTC93107.1"/>
    <property type="molecule type" value="Genomic_DNA"/>
</dbReference>
<dbReference type="InterPro" id="IPR006311">
    <property type="entry name" value="TAT_signal"/>
</dbReference>
<keyword evidence="2" id="KW-0560">Oxidoreductase</keyword>
<gene>
    <name evidence="2" type="ORF">IFJ75_09840</name>
</gene>
<dbReference type="Proteomes" id="UP000663918">
    <property type="component" value="Chromosome"/>
</dbReference>
<protein>
    <submittedName>
        <fullName evidence="2">Intradiol ring-cleavage dioxygenase</fullName>
    </submittedName>
</protein>
<reference evidence="2" key="1">
    <citation type="submission" date="2020-09" db="EMBL/GenBank/DDBJ databases">
        <title>Brevundimonas sp. LVF2 isolated from a puddle in Goettingen, Germany.</title>
        <authorList>
            <person name="Friedrich I."/>
            <person name="Klassen A."/>
            <person name="Hannes N."/>
            <person name="Schneider D."/>
            <person name="Hertel R."/>
            <person name="Daniel R."/>
        </authorList>
    </citation>
    <scope>NUCLEOTIDE SEQUENCE</scope>
    <source>
        <strain evidence="2">LVF2</strain>
    </source>
</reference>
<dbReference type="InterPro" id="IPR015889">
    <property type="entry name" value="Intradiol_dOase_core"/>
</dbReference>
<dbReference type="AlphaFoldDB" id="A0A975C585"/>
<keyword evidence="2" id="KW-0223">Dioxygenase</keyword>
<feature type="compositionally biased region" description="Pro residues" evidence="1">
    <location>
        <begin position="252"/>
        <end position="282"/>
    </location>
</feature>
<dbReference type="RefSeq" id="WP_207932382.1">
    <property type="nucleotide sequence ID" value="NZ_CP062222.1"/>
</dbReference>
<evidence type="ECO:0000313" key="2">
    <source>
        <dbReference type="EMBL" id="QTC93107.1"/>
    </source>
</evidence>
<organism evidence="2 3">
    <name type="scientific">Brevundimonas goettingensis</name>
    <dbReference type="NCBI Taxonomy" id="2774190"/>
    <lineage>
        <taxon>Bacteria</taxon>
        <taxon>Pseudomonadati</taxon>
        <taxon>Pseudomonadota</taxon>
        <taxon>Alphaproteobacteria</taxon>
        <taxon>Caulobacterales</taxon>
        <taxon>Caulobacteraceae</taxon>
        <taxon>Brevundimonas</taxon>
    </lineage>
</organism>
<dbReference type="PANTHER" id="PTHR34315">
    <property type="match status" value="1"/>
</dbReference>
<dbReference type="CDD" id="cd03457">
    <property type="entry name" value="intradiol_dioxygenase_like"/>
    <property type="match status" value="1"/>
</dbReference>
<dbReference type="GO" id="GO:0016702">
    <property type="term" value="F:oxidoreductase activity, acting on single donors with incorporation of molecular oxygen, incorporation of two atoms of oxygen"/>
    <property type="evidence" value="ECO:0007669"/>
    <property type="project" value="InterPro"/>
</dbReference>
<keyword evidence="3" id="KW-1185">Reference proteome</keyword>
<dbReference type="KEGG" id="bgoe:IFJ75_09840"/>